<dbReference type="STRING" id="1435349.PW52_14385"/>
<organism evidence="3 4">
    <name type="scientific">Neotamlana sedimentorum</name>
    <dbReference type="NCBI Taxonomy" id="1435349"/>
    <lineage>
        <taxon>Bacteria</taxon>
        <taxon>Pseudomonadati</taxon>
        <taxon>Bacteroidota</taxon>
        <taxon>Flavobacteriia</taxon>
        <taxon>Flavobacteriales</taxon>
        <taxon>Flavobacteriaceae</taxon>
        <taxon>Neotamlana</taxon>
    </lineage>
</organism>
<dbReference type="OrthoDB" id="5291879at2"/>
<comment type="caution">
    <text evidence="3">The sequence shown here is derived from an EMBL/GenBank/DDBJ whole genome shotgun (WGS) entry which is preliminary data.</text>
</comment>
<dbReference type="AlphaFoldDB" id="A0A0D7W5Y4"/>
<dbReference type="GO" id="GO:0016301">
    <property type="term" value="F:kinase activity"/>
    <property type="evidence" value="ECO:0007669"/>
    <property type="project" value="UniProtKB-UniRule"/>
</dbReference>
<protein>
    <submittedName>
        <fullName evidence="3">Fructosamine kinase</fullName>
    </submittedName>
</protein>
<sequence length="286" mass="32196">MNAAFLNHIASVLNQPIINYAPVSGGDISEAFKIDTTAKSYFLKTNTSGHAQNMFQTEKLGLETIKNTNTIAVPELFACGNLGKTAFLLMEFIGAKTPSETNFKTLAEHLAKLHKTSADNFGLITNNFIGSLPQQNKFHKHWTDFYINQRLLPQLNLAKTSNLLQDSEIPTEARLNEVLTPLFKNIKPSLIHGDLWGGNYIIAKNGTPYLIDPAIYFGHNEVDIAMSKLLGGFSHAFYQAYQNIIPFNAFTETRIEIYQLYYLLVHLNLFGGSYYTQVKQLLNNYF</sequence>
<dbReference type="Pfam" id="PF03881">
    <property type="entry name" value="Fructosamin_kin"/>
    <property type="match status" value="1"/>
</dbReference>
<evidence type="ECO:0000256" key="2">
    <source>
        <dbReference type="PIRNR" id="PIRNR006221"/>
    </source>
</evidence>
<comment type="similarity">
    <text evidence="1 2">Belongs to the fructosamine kinase family.</text>
</comment>
<dbReference type="Gene3D" id="3.90.1200.10">
    <property type="match status" value="1"/>
</dbReference>
<gene>
    <name evidence="3" type="ORF">PW52_14385</name>
</gene>
<dbReference type="EMBL" id="JTDW01000014">
    <property type="protein sequence ID" value="KJD33232.1"/>
    <property type="molecule type" value="Genomic_DNA"/>
</dbReference>
<dbReference type="RefSeq" id="WP_044633678.1">
    <property type="nucleotide sequence ID" value="NZ_JTDW01000014.1"/>
</dbReference>
<dbReference type="InterPro" id="IPR011009">
    <property type="entry name" value="Kinase-like_dom_sf"/>
</dbReference>
<reference evidence="3 4" key="1">
    <citation type="submission" date="2014-11" db="EMBL/GenBank/DDBJ databases">
        <title>Tamlana sedimentorum sp. nov., isolated from shallow sand sediments of the Sea of Japan.</title>
        <authorList>
            <person name="Romanenko L.A."/>
        </authorList>
    </citation>
    <scope>NUCLEOTIDE SEQUENCE [LARGE SCALE GENOMIC DNA]</scope>
    <source>
        <strain evidence="3 4">JCM 19808</strain>
    </source>
</reference>
<dbReference type="Gene3D" id="3.30.200.20">
    <property type="entry name" value="Phosphorylase Kinase, domain 1"/>
    <property type="match status" value="1"/>
</dbReference>
<dbReference type="InterPro" id="IPR016477">
    <property type="entry name" value="Fructo-/Ketosamine-3-kinase"/>
</dbReference>
<evidence type="ECO:0000256" key="1">
    <source>
        <dbReference type="ARBA" id="ARBA00009460"/>
    </source>
</evidence>
<evidence type="ECO:0000313" key="4">
    <source>
        <dbReference type="Proteomes" id="UP000032578"/>
    </source>
</evidence>
<dbReference type="Proteomes" id="UP000032578">
    <property type="component" value="Unassembled WGS sequence"/>
</dbReference>
<name>A0A0D7W5Y4_9FLAO</name>
<dbReference type="PIRSF" id="PIRSF006221">
    <property type="entry name" value="Ketosamine-3-kinase"/>
    <property type="match status" value="1"/>
</dbReference>
<keyword evidence="2" id="KW-0808">Transferase</keyword>
<dbReference type="PANTHER" id="PTHR12149">
    <property type="entry name" value="FRUCTOSAMINE 3 KINASE-RELATED PROTEIN"/>
    <property type="match status" value="1"/>
</dbReference>
<dbReference type="PATRIC" id="fig|1435349.4.peg.901"/>
<proteinExistence type="inferred from homology"/>
<dbReference type="PANTHER" id="PTHR12149:SF8">
    <property type="entry name" value="PROTEIN-RIBULOSAMINE 3-KINASE"/>
    <property type="match status" value="1"/>
</dbReference>
<evidence type="ECO:0000313" key="3">
    <source>
        <dbReference type="EMBL" id="KJD33232.1"/>
    </source>
</evidence>
<keyword evidence="4" id="KW-1185">Reference proteome</keyword>
<keyword evidence="2 3" id="KW-0418">Kinase</keyword>
<accession>A0A0D7W5Y4</accession>
<dbReference type="SUPFAM" id="SSF56112">
    <property type="entry name" value="Protein kinase-like (PK-like)"/>
    <property type="match status" value="1"/>
</dbReference>